<dbReference type="Gene3D" id="3.40.50.12780">
    <property type="entry name" value="N-terminal domain of ligase-like"/>
    <property type="match status" value="1"/>
</dbReference>
<dbReference type="Gene3D" id="3.30.300.30">
    <property type="match status" value="1"/>
</dbReference>
<dbReference type="InterPro" id="IPR045851">
    <property type="entry name" value="AMP-bd_C_sf"/>
</dbReference>
<keyword evidence="4 7" id="KW-0436">Ligase</keyword>
<dbReference type="InterPro" id="IPR006162">
    <property type="entry name" value="Ppantetheine_attach_site"/>
</dbReference>
<evidence type="ECO:0000256" key="3">
    <source>
        <dbReference type="ARBA" id="ARBA00022553"/>
    </source>
</evidence>
<evidence type="ECO:0000313" key="7">
    <source>
        <dbReference type="EMBL" id="GAA1997821.1"/>
    </source>
</evidence>
<evidence type="ECO:0000256" key="1">
    <source>
        <dbReference type="ARBA" id="ARBA00006432"/>
    </source>
</evidence>
<evidence type="ECO:0000256" key="2">
    <source>
        <dbReference type="ARBA" id="ARBA00022450"/>
    </source>
</evidence>
<dbReference type="EMBL" id="BAAAQM010000061">
    <property type="protein sequence ID" value="GAA1997821.1"/>
    <property type="molecule type" value="Genomic_DNA"/>
</dbReference>
<evidence type="ECO:0000256" key="4">
    <source>
        <dbReference type="ARBA" id="ARBA00022598"/>
    </source>
</evidence>
<evidence type="ECO:0000256" key="5">
    <source>
        <dbReference type="SAM" id="MobiDB-lite"/>
    </source>
</evidence>
<dbReference type="InterPro" id="IPR020806">
    <property type="entry name" value="PKS_PP-bd"/>
</dbReference>
<reference evidence="8" key="1">
    <citation type="journal article" date="2019" name="Int. J. Syst. Evol. Microbiol.">
        <title>The Global Catalogue of Microorganisms (GCM) 10K type strain sequencing project: providing services to taxonomists for standard genome sequencing and annotation.</title>
        <authorList>
            <consortium name="The Broad Institute Genomics Platform"/>
            <consortium name="The Broad Institute Genome Sequencing Center for Infectious Disease"/>
            <person name="Wu L."/>
            <person name="Ma J."/>
        </authorList>
    </citation>
    <scope>NUCLEOTIDE SEQUENCE [LARGE SCALE GENOMIC DNA]</scope>
    <source>
        <strain evidence="8">JCM 16013</strain>
    </source>
</reference>
<accession>A0ABP5EG11</accession>
<evidence type="ECO:0000313" key="8">
    <source>
        <dbReference type="Proteomes" id="UP001499854"/>
    </source>
</evidence>
<dbReference type="InterPro" id="IPR036736">
    <property type="entry name" value="ACP-like_sf"/>
</dbReference>
<dbReference type="CDD" id="cd05931">
    <property type="entry name" value="FAAL"/>
    <property type="match status" value="1"/>
</dbReference>
<dbReference type="InterPro" id="IPR000873">
    <property type="entry name" value="AMP-dep_synth/lig_dom"/>
</dbReference>
<dbReference type="GO" id="GO:0016874">
    <property type="term" value="F:ligase activity"/>
    <property type="evidence" value="ECO:0007669"/>
    <property type="project" value="UniProtKB-KW"/>
</dbReference>
<dbReference type="InterPro" id="IPR040097">
    <property type="entry name" value="FAAL/FAAC"/>
</dbReference>
<organism evidence="7 8">
    <name type="scientific">Catenulispora subtropica</name>
    <dbReference type="NCBI Taxonomy" id="450798"/>
    <lineage>
        <taxon>Bacteria</taxon>
        <taxon>Bacillati</taxon>
        <taxon>Actinomycetota</taxon>
        <taxon>Actinomycetes</taxon>
        <taxon>Catenulisporales</taxon>
        <taxon>Catenulisporaceae</taxon>
        <taxon>Catenulispora</taxon>
    </lineage>
</organism>
<keyword evidence="8" id="KW-1185">Reference proteome</keyword>
<dbReference type="SUPFAM" id="SSF56801">
    <property type="entry name" value="Acetyl-CoA synthetase-like"/>
    <property type="match status" value="1"/>
</dbReference>
<dbReference type="PROSITE" id="PS50075">
    <property type="entry name" value="CARRIER"/>
    <property type="match status" value="1"/>
</dbReference>
<dbReference type="InterPro" id="IPR042099">
    <property type="entry name" value="ANL_N_sf"/>
</dbReference>
<comment type="caution">
    <text evidence="7">The sequence shown here is derived from an EMBL/GenBank/DDBJ whole genome shotgun (WGS) entry which is preliminary data.</text>
</comment>
<dbReference type="PANTHER" id="PTHR22754">
    <property type="entry name" value="DISCO-INTERACTING PROTEIN 2 DIP2 -RELATED"/>
    <property type="match status" value="1"/>
</dbReference>
<dbReference type="PANTHER" id="PTHR22754:SF32">
    <property type="entry name" value="DISCO-INTERACTING PROTEIN 2"/>
    <property type="match status" value="1"/>
</dbReference>
<protein>
    <submittedName>
        <fullName evidence="7">Fatty acyl-AMP ligase</fullName>
    </submittedName>
</protein>
<dbReference type="InterPro" id="IPR009081">
    <property type="entry name" value="PP-bd_ACP"/>
</dbReference>
<dbReference type="PROSITE" id="PS00012">
    <property type="entry name" value="PHOSPHOPANTETHEINE"/>
    <property type="match status" value="1"/>
</dbReference>
<dbReference type="SMART" id="SM00823">
    <property type="entry name" value="PKS_PP"/>
    <property type="match status" value="1"/>
</dbReference>
<feature type="domain" description="Carrier" evidence="6">
    <location>
        <begin position="586"/>
        <end position="666"/>
    </location>
</feature>
<dbReference type="SMART" id="SM01294">
    <property type="entry name" value="PKS_PP_betabranch"/>
    <property type="match status" value="1"/>
</dbReference>
<dbReference type="Pfam" id="PF00550">
    <property type="entry name" value="PP-binding"/>
    <property type="match status" value="1"/>
</dbReference>
<feature type="region of interest" description="Disordered" evidence="5">
    <location>
        <begin position="672"/>
        <end position="691"/>
    </location>
</feature>
<dbReference type="SUPFAM" id="SSF47336">
    <property type="entry name" value="ACP-like"/>
    <property type="match status" value="1"/>
</dbReference>
<dbReference type="Gene3D" id="1.10.1200.10">
    <property type="entry name" value="ACP-like"/>
    <property type="match status" value="1"/>
</dbReference>
<proteinExistence type="inferred from homology"/>
<keyword evidence="2" id="KW-0596">Phosphopantetheine</keyword>
<sequence>MVVNGEGARRVGYGELDRDARRMAGWLGDRYGAGERILVQQRDARLFAVSVLGCLYAGLTAVPAPALGGAANVERRVLALGRDAAVCAVLTGAEDAGAASRVLAMGGYGHVDCVAVDTLLEQDKTPDAADWRMPARDGHDIALLQYTSGSTQVPRGVVIQHRHLLANQAAIQRALNTGPDSVFGGWLPLHHDMGLVGQLLHPLYLGATAVVMTPEAFVRDPARWLRMIAEHRVRVSGAPNFGYQLAVDRVRDRDLAGLDLSCWEIAVNGGEPVRAATMRAFQDRFGRAGLRPGALRAAYGLAEATLMVSVTGPGTAATTLDVDRGDLERGRVRPAAEGKAGRSLSSVGAVRDLEVRIVDPDSAQPVDAGRVGEVWLRGPSIGADYWRRPPGTTHTFHGSVDTGAADWLRTGDLGLLADGQLYVTGRLSELIIVAGRNLHPLDVERSVQHVSAAFGAGVAFSVEPDEEPEQIVVVQEVRAAGRRRGEASPNFAQLAVAVRERVAEDFAVRTGGVVLVRPGTVRRTTSGKLERIAVRNLFLGGRIEALYELVDPPVQALVRARARGPRRGSAMRPPAHRSPDGVLAPAVPRERREAALRSWLGTRLGRHLRHPGIAHDAVLFELGLDSVAALGLCGDIEARFGLPVAATVAFDHPTIGDLAAYLADRLEAAGPGAGARYGADDDPLFDERNRP</sequence>
<comment type="similarity">
    <text evidence="1">Belongs to the ATP-dependent AMP-binding enzyme family.</text>
</comment>
<dbReference type="Pfam" id="PF00501">
    <property type="entry name" value="AMP-binding"/>
    <property type="match status" value="1"/>
</dbReference>
<evidence type="ECO:0000259" key="6">
    <source>
        <dbReference type="PROSITE" id="PS50075"/>
    </source>
</evidence>
<dbReference type="Proteomes" id="UP001499854">
    <property type="component" value="Unassembled WGS sequence"/>
</dbReference>
<name>A0ABP5EG11_9ACTN</name>
<gene>
    <name evidence="7" type="ORF">GCM10009838_73860</name>
</gene>
<keyword evidence="3" id="KW-0597">Phosphoprotein</keyword>